<dbReference type="InterPro" id="IPR011608">
    <property type="entry name" value="PRD"/>
</dbReference>
<name>A0A2T3G0T7_9FIRM</name>
<dbReference type="Proteomes" id="UP000240974">
    <property type="component" value="Unassembled WGS sequence"/>
</dbReference>
<keyword evidence="4" id="KW-0804">Transcription</keyword>
<keyword evidence="1" id="KW-0677">Repeat</keyword>
<keyword evidence="7" id="KW-1185">Reference proteome</keyword>
<dbReference type="InterPro" id="IPR036634">
    <property type="entry name" value="PRD_sf"/>
</dbReference>
<dbReference type="Gene3D" id="3.40.930.10">
    <property type="entry name" value="Mannitol-specific EII, Chain A"/>
    <property type="match status" value="1"/>
</dbReference>
<dbReference type="RefSeq" id="WP_107029802.1">
    <property type="nucleotide sequence ID" value="NZ_JAQEDF010000004.1"/>
</dbReference>
<accession>A0A2T3G0T7</accession>
<evidence type="ECO:0000256" key="3">
    <source>
        <dbReference type="ARBA" id="ARBA00023159"/>
    </source>
</evidence>
<gene>
    <name evidence="6" type="ORF">C7U54_07030</name>
</gene>
<dbReference type="SUPFAM" id="SSF63520">
    <property type="entry name" value="PTS-regulatory domain, PRD"/>
    <property type="match status" value="2"/>
</dbReference>
<sequence>MNGITKRQQSILKLFVNSNEHLTGLKISQILHVSSKTVRNEIKVLNDTMKDFAVIISIPSRGYQLKILENDEFEKWICAFNNEWSQFVPANPLERVYYILGLMLEKQDFIKIDDISDMLYIDRTSVSRSLKNIRECLDNFGLEMIQKTGKGLMIEGNEFRYRLCMAEYIYHKPEMLVTEIGKNDDFIHDLKQIIFNDGITMPQRVFSNFVIHMQVQLNRIQRGKYISFEDEEIKNIINEYEFLVAKDVSMAIKKHFQIDLSVNEQCYLAIHILGKKSNSTSAIESCVNNQLKEEIAVIIDYIFKHLFNIFKIDFRGDVYLKKALGLHIYPMENRLKFNTYLRNPLLNHIKEKYTFAYILAMESWKVIANYTDYIKIEDEIGYIAIHFQYALERRKRRISKKKVLLVNEYSVALSELLNFSILKKYKDSLIIEKTIAAGELSNYKLENYDYIITTVPIYQELPIPVIRIDPIITNKNFETLKKYFNRSHFIDLKNYIEHNHIYLKDATSKIEFIDIMYKEEKIKYDDFYHTSPLLGFETNQQIAIYYVPLYNKKSSMSVYLLKKPIIWDTKLVKTVFLLNLGLESEKLLEGLQFFLSNDKNIEYLSQETNTKKLYQYILKEYNESITK</sequence>
<dbReference type="InterPro" id="IPR036388">
    <property type="entry name" value="WH-like_DNA-bd_sf"/>
</dbReference>
<reference evidence="6 7" key="1">
    <citation type="journal article" date="2019" name="Int. J. Syst. Evol. Microbiol.">
        <title>Faecalibacillus intestinalis gen. nov., sp. nov. and Faecalibacillus faecis sp. nov., isolated from human faeces.</title>
        <authorList>
            <person name="Seo B."/>
            <person name="Jeon K."/>
            <person name="Baek I."/>
            <person name="Lee Y.M."/>
            <person name="Baek K."/>
            <person name="Ko G."/>
        </authorList>
    </citation>
    <scope>NUCLEOTIDE SEQUENCE [LARGE SCALE GENOMIC DNA]</scope>
    <source>
        <strain evidence="6 7">SNUG30099</strain>
    </source>
</reference>
<comment type="caution">
    <text evidence="6">The sequence shown here is derived from an EMBL/GenBank/DDBJ whole genome shotgun (WGS) entry which is preliminary data.</text>
</comment>
<dbReference type="InterPro" id="IPR007737">
    <property type="entry name" value="Mga_HTH"/>
</dbReference>
<proteinExistence type="predicted"/>
<dbReference type="Pfam" id="PF08279">
    <property type="entry name" value="HTH_11"/>
    <property type="match status" value="1"/>
</dbReference>
<evidence type="ECO:0000313" key="6">
    <source>
        <dbReference type="EMBL" id="PST41113.1"/>
    </source>
</evidence>
<dbReference type="Pfam" id="PF00874">
    <property type="entry name" value="PRD"/>
    <property type="match status" value="2"/>
</dbReference>
<keyword evidence="3" id="KW-0010">Activator</keyword>
<dbReference type="Gene3D" id="1.10.1790.10">
    <property type="entry name" value="PRD domain"/>
    <property type="match status" value="2"/>
</dbReference>
<dbReference type="Gene3D" id="3.40.50.2300">
    <property type="match status" value="1"/>
</dbReference>
<organism evidence="6 7">
    <name type="scientific">Faecalibacillus intestinalis</name>
    <dbReference type="NCBI Taxonomy" id="1982626"/>
    <lineage>
        <taxon>Bacteria</taxon>
        <taxon>Bacillati</taxon>
        <taxon>Bacillota</taxon>
        <taxon>Erysipelotrichia</taxon>
        <taxon>Erysipelotrichales</taxon>
        <taxon>Coprobacillaceae</taxon>
        <taxon>Faecalibacillus</taxon>
    </lineage>
</organism>
<dbReference type="PANTHER" id="PTHR30185:SF13">
    <property type="entry name" value="LICABCH OPERON REGULATOR-RELATED"/>
    <property type="match status" value="1"/>
</dbReference>
<feature type="domain" description="PRD" evidence="5">
    <location>
        <begin position="174"/>
        <end position="282"/>
    </location>
</feature>
<dbReference type="Pfam" id="PF05043">
    <property type="entry name" value="Mga"/>
    <property type="match status" value="1"/>
</dbReference>
<evidence type="ECO:0000256" key="2">
    <source>
        <dbReference type="ARBA" id="ARBA00023015"/>
    </source>
</evidence>
<evidence type="ECO:0000259" key="5">
    <source>
        <dbReference type="PROSITE" id="PS51372"/>
    </source>
</evidence>
<dbReference type="InterPro" id="IPR013196">
    <property type="entry name" value="HTH_11"/>
</dbReference>
<dbReference type="PANTHER" id="PTHR30185">
    <property type="entry name" value="CRYPTIC BETA-GLUCOSIDE BGL OPERON ANTITERMINATOR"/>
    <property type="match status" value="1"/>
</dbReference>
<evidence type="ECO:0000256" key="4">
    <source>
        <dbReference type="ARBA" id="ARBA00023163"/>
    </source>
</evidence>
<keyword evidence="2" id="KW-0805">Transcription regulation</keyword>
<dbReference type="AlphaFoldDB" id="A0A2T3G0T7"/>
<dbReference type="GO" id="GO:0006355">
    <property type="term" value="P:regulation of DNA-templated transcription"/>
    <property type="evidence" value="ECO:0007669"/>
    <property type="project" value="InterPro"/>
</dbReference>
<dbReference type="PROSITE" id="PS51372">
    <property type="entry name" value="PRD_2"/>
    <property type="match status" value="2"/>
</dbReference>
<dbReference type="Gene3D" id="1.10.10.10">
    <property type="entry name" value="Winged helix-like DNA-binding domain superfamily/Winged helix DNA-binding domain"/>
    <property type="match status" value="1"/>
</dbReference>
<dbReference type="InterPro" id="IPR016152">
    <property type="entry name" value="PTrfase/Anion_transptr"/>
</dbReference>
<protein>
    <submittedName>
        <fullName evidence="6">Transcription antiterminator</fullName>
    </submittedName>
</protein>
<evidence type="ECO:0000313" key="7">
    <source>
        <dbReference type="Proteomes" id="UP000240974"/>
    </source>
</evidence>
<dbReference type="SUPFAM" id="SSF55804">
    <property type="entry name" value="Phoshotransferase/anion transport protein"/>
    <property type="match status" value="1"/>
</dbReference>
<feature type="domain" description="PRD" evidence="5">
    <location>
        <begin position="290"/>
        <end position="397"/>
    </location>
</feature>
<dbReference type="InterPro" id="IPR050661">
    <property type="entry name" value="BglG_antiterminators"/>
</dbReference>
<evidence type="ECO:0000256" key="1">
    <source>
        <dbReference type="ARBA" id="ARBA00022737"/>
    </source>
</evidence>
<dbReference type="EMBL" id="PYLQ01000008">
    <property type="protein sequence ID" value="PST41113.1"/>
    <property type="molecule type" value="Genomic_DNA"/>
</dbReference>